<protein>
    <recommendedName>
        <fullName evidence="1">MACPF domain-containing protein</fullName>
    </recommendedName>
</protein>
<keyword evidence="3" id="KW-1185">Reference proteome</keyword>
<dbReference type="PANTHER" id="PTHR46549">
    <property type="entry name" value="MACPF DOMAIN-CONTAINING PROTEIN"/>
    <property type="match status" value="1"/>
</dbReference>
<dbReference type="Proteomes" id="UP001163046">
    <property type="component" value="Unassembled WGS sequence"/>
</dbReference>
<accession>A0A9W9YE05</accession>
<dbReference type="OrthoDB" id="1366754at2759"/>
<proteinExistence type="predicted"/>
<gene>
    <name evidence="2" type="ORF">OS493_011769</name>
</gene>
<evidence type="ECO:0000259" key="1">
    <source>
        <dbReference type="PROSITE" id="PS51412"/>
    </source>
</evidence>
<reference evidence="2" key="1">
    <citation type="submission" date="2023-01" db="EMBL/GenBank/DDBJ databases">
        <title>Genome assembly of the deep-sea coral Lophelia pertusa.</title>
        <authorList>
            <person name="Herrera S."/>
            <person name="Cordes E."/>
        </authorList>
    </citation>
    <scope>NUCLEOTIDE SEQUENCE</scope>
    <source>
        <strain evidence="2">USNM1676648</strain>
        <tissue evidence="2">Polyp</tissue>
    </source>
</reference>
<comment type="caution">
    <text evidence="2">The sequence shown here is derived from an EMBL/GenBank/DDBJ whole genome shotgun (WGS) entry which is preliminary data.</text>
</comment>
<organism evidence="2 3">
    <name type="scientific">Desmophyllum pertusum</name>
    <dbReference type="NCBI Taxonomy" id="174260"/>
    <lineage>
        <taxon>Eukaryota</taxon>
        <taxon>Metazoa</taxon>
        <taxon>Cnidaria</taxon>
        <taxon>Anthozoa</taxon>
        <taxon>Hexacorallia</taxon>
        <taxon>Scleractinia</taxon>
        <taxon>Caryophylliina</taxon>
        <taxon>Caryophylliidae</taxon>
        <taxon>Desmophyllum</taxon>
    </lineage>
</organism>
<evidence type="ECO:0000313" key="2">
    <source>
        <dbReference type="EMBL" id="KAJ7336555.1"/>
    </source>
</evidence>
<dbReference type="AlphaFoldDB" id="A0A9W9YE05"/>
<evidence type="ECO:0000313" key="3">
    <source>
        <dbReference type="Proteomes" id="UP001163046"/>
    </source>
</evidence>
<dbReference type="InterPro" id="IPR020864">
    <property type="entry name" value="MACPF"/>
</dbReference>
<dbReference type="Pfam" id="PF01823">
    <property type="entry name" value="MACPF"/>
    <property type="match status" value="1"/>
</dbReference>
<dbReference type="PROSITE" id="PS51412">
    <property type="entry name" value="MACPF_2"/>
    <property type="match status" value="1"/>
</dbReference>
<sequence length="87" mass="10194">MDEVKPTDLSLTFMRDFFALPANYFSPEDQMKYQEFIQRWGTSYVKSAIFGGELQIMKVQNRDTSGTKEEFAEEMEAEYNNLFLAVE</sequence>
<feature type="domain" description="MACPF" evidence="1">
    <location>
        <begin position="1"/>
        <end position="87"/>
    </location>
</feature>
<dbReference type="PANTHER" id="PTHR46549:SF1">
    <property type="entry name" value="MACPF DOMAIN-CONTAINING PROTEIN"/>
    <property type="match status" value="1"/>
</dbReference>
<dbReference type="EMBL" id="MU827782">
    <property type="protein sequence ID" value="KAJ7336555.1"/>
    <property type="molecule type" value="Genomic_DNA"/>
</dbReference>
<name>A0A9W9YE05_9CNID</name>